<dbReference type="InterPro" id="IPR051615">
    <property type="entry name" value="Transcr_Regulatory_Elem"/>
</dbReference>
<evidence type="ECO:0000313" key="13">
    <source>
        <dbReference type="Proteomes" id="UP001175353"/>
    </source>
</evidence>
<evidence type="ECO:0000256" key="2">
    <source>
        <dbReference type="ARBA" id="ARBA00022723"/>
    </source>
</evidence>
<dbReference type="GO" id="GO:0000981">
    <property type="term" value="F:DNA-binding transcription factor activity, RNA polymerase II-specific"/>
    <property type="evidence" value="ECO:0007669"/>
    <property type="project" value="InterPro"/>
</dbReference>
<organism evidence="11 12">
    <name type="scientific">Friedmanniomyces endolithicus</name>
    <dbReference type="NCBI Taxonomy" id="329885"/>
    <lineage>
        <taxon>Eukaryota</taxon>
        <taxon>Fungi</taxon>
        <taxon>Dikarya</taxon>
        <taxon>Ascomycota</taxon>
        <taxon>Pezizomycotina</taxon>
        <taxon>Dothideomycetes</taxon>
        <taxon>Dothideomycetidae</taxon>
        <taxon>Mycosphaerellales</taxon>
        <taxon>Teratosphaeriaceae</taxon>
        <taxon>Friedmanniomyces</taxon>
    </lineage>
</organism>
<evidence type="ECO:0000256" key="6">
    <source>
        <dbReference type="ARBA" id="ARBA00023163"/>
    </source>
</evidence>
<dbReference type="GO" id="GO:0005634">
    <property type="term" value="C:nucleus"/>
    <property type="evidence" value="ECO:0007669"/>
    <property type="project" value="UniProtKB-SubCell"/>
</dbReference>
<sequence length="758" mass="83572">MPPRTIRPKDEPDTSDSGIIPSDVKTNKRRAVSSACLQCRKRKSKCDGALPACSTCLAVYRTECNYDADSDHRRKGAMKRDIQCLQQQNSALEVIVASLRSLPEDEAVSLLQSLRGESSVDVVAAALQTNVRLPHSYAPQTLEADFAQQISQSSTADSAVTPTAFPCALSREPSSEDEYEVMADVKPAQIAGSWFSQPQDAEFIEHLLNLYFSWVHPIYHIFPRELFLRDMGRGTTEQCSAMLVNAVMALACHYSDRPAARTDPCNPATAGDRFFADAKRLLDRDEKTCLTTIQALGLMATRECSQGRESNAYQYSGRCVRMAVEMGLHLSVAGSGLRLAELEARKITFWGVFNLETACAVSFGRLSLLPRCAADIAKPSLNDRFESLTWHPYHDDANMAMSPIIQQAARPMLFVECRSRLSELASDMVNTFYAPRERFTSRRLAAAYAQYQEWHQNLPDAFRLENTALPHVLVLHMYYNACVLHLFRPYIKLGLQSAGLYPRDTCTHSADQISSIMNALRAISGLRRVSLTVCSWILTASTIHLLNLPFDVAANNLSQGMHDLQTISVNHPFAARCIDIIRSLAVKWNITMPEGTNTIPGFRDLSSQPLASPTTAFFGASISRRQSSEGRTESGSSISSNRQPETPFAPPPHLSTTFPKYYSDPMAPMDASQAQHAFWTPFPAQGVPAVSFHDMSYDFTNSPLDAMQNVQWYAGSADSTMGPHPGQQMVSGVDMSSTMGSMGSSSGMGGGGADWSWR</sequence>
<keyword evidence="5" id="KW-0238">DNA-binding</keyword>
<dbReference type="SMART" id="SM00066">
    <property type="entry name" value="GAL4"/>
    <property type="match status" value="1"/>
</dbReference>
<evidence type="ECO:0000256" key="5">
    <source>
        <dbReference type="ARBA" id="ARBA00023125"/>
    </source>
</evidence>
<dbReference type="InterPro" id="IPR036864">
    <property type="entry name" value="Zn2-C6_fun-type_DNA-bd_sf"/>
</dbReference>
<dbReference type="PROSITE" id="PS00463">
    <property type="entry name" value="ZN2_CY6_FUNGAL_1"/>
    <property type="match status" value="1"/>
</dbReference>
<keyword evidence="3" id="KW-0862">Zinc</keyword>
<evidence type="ECO:0000256" key="3">
    <source>
        <dbReference type="ARBA" id="ARBA00022833"/>
    </source>
</evidence>
<protein>
    <recommendedName>
        <fullName evidence="9">Zn(2)-C6 fungal-type domain-containing protein</fullName>
    </recommendedName>
</protein>
<dbReference type="Proteomes" id="UP001175353">
    <property type="component" value="Unassembled WGS sequence"/>
</dbReference>
<dbReference type="PANTHER" id="PTHR31313:SF4">
    <property type="entry name" value="CONIDIAL DEVELOPMENT PROTEIN FLUFFY"/>
    <property type="match status" value="1"/>
</dbReference>
<dbReference type="STRING" id="329885.A0A4V6WK25"/>
<keyword evidence="4" id="KW-0805">Transcription regulation</keyword>
<name>A0A4V6WK25_9PEZI</name>
<dbReference type="Proteomes" id="UP000310066">
    <property type="component" value="Unassembled WGS sequence"/>
</dbReference>
<keyword evidence="7" id="KW-0539">Nucleus</keyword>
<dbReference type="Pfam" id="PF00172">
    <property type="entry name" value="Zn_clus"/>
    <property type="match status" value="1"/>
</dbReference>
<dbReference type="Pfam" id="PF04082">
    <property type="entry name" value="Fungal_trans"/>
    <property type="match status" value="1"/>
</dbReference>
<comment type="caution">
    <text evidence="11">The sequence shown here is derived from an EMBL/GenBank/DDBJ whole genome shotgun (WGS) entry which is preliminary data.</text>
</comment>
<dbReference type="SUPFAM" id="SSF57701">
    <property type="entry name" value="Zn2/Cys6 DNA-binding domain"/>
    <property type="match status" value="1"/>
</dbReference>
<reference evidence="11 12" key="1">
    <citation type="submission" date="2017-03" db="EMBL/GenBank/DDBJ databases">
        <title>Genomes of endolithic fungi from Antarctica.</title>
        <authorList>
            <person name="Coleine C."/>
            <person name="Masonjones S."/>
            <person name="Stajich J.E."/>
        </authorList>
    </citation>
    <scope>NUCLEOTIDE SEQUENCE [LARGE SCALE GENOMIC DNA]</scope>
    <source>
        <strain evidence="11 12">CCFEE 5311</strain>
    </source>
</reference>
<proteinExistence type="predicted"/>
<dbReference type="OrthoDB" id="2162761at2759"/>
<dbReference type="PANTHER" id="PTHR31313">
    <property type="entry name" value="TY1 ENHANCER ACTIVATOR"/>
    <property type="match status" value="1"/>
</dbReference>
<feature type="region of interest" description="Disordered" evidence="8">
    <location>
        <begin position="1"/>
        <end position="22"/>
    </location>
</feature>
<dbReference type="Gene3D" id="4.10.240.10">
    <property type="entry name" value="Zn(2)-C6 fungal-type DNA-binding domain"/>
    <property type="match status" value="1"/>
</dbReference>
<evidence type="ECO:0000256" key="8">
    <source>
        <dbReference type="SAM" id="MobiDB-lite"/>
    </source>
</evidence>
<dbReference type="SMART" id="SM00906">
    <property type="entry name" value="Fungal_trans"/>
    <property type="match status" value="1"/>
</dbReference>
<dbReference type="CDD" id="cd00067">
    <property type="entry name" value="GAL4"/>
    <property type="match status" value="1"/>
</dbReference>
<dbReference type="EMBL" id="JAUJLE010000009">
    <property type="protein sequence ID" value="KAK1011570.1"/>
    <property type="molecule type" value="Genomic_DNA"/>
</dbReference>
<reference evidence="10" key="2">
    <citation type="submission" date="2023-06" db="EMBL/GenBank/DDBJ databases">
        <title>Black Yeasts Isolated from many extreme environments.</title>
        <authorList>
            <person name="Coleine C."/>
            <person name="Stajich J.E."/>
            <person name="Selbmann L."/>
        </authorList>
    </citation>
    <scope>NUCLEOTIDE SEQUENCE</scope>
    <source>
        <strain evidence="10">CCFEE 5200</strain>
    </source>
</reference>
<dbReference type="GO" id="GO:0006351">
    <property type="term" value="P:DNA-templated transcription"/>
    <property type="evidence" value="ECO:0007669"/>
    <property type="project" value="InterPro"/>
</dbReference>
<dbReference type="GO" id="GO:0008270">
    <property type="term" value="F:zinc ion binding"/>
    <property type="evidence" value="ECO:0007669"/>
    <property type="project" value="InterPro"/>
</dbReference>
<dbReference type="AlphaFoldDB" id="A0A4V6WK25"/>
<dbReference type="InterPro" id="IPR001138">
    <property type="entry name" value="Zn2Cys6_DnaBD"/>
</dbReference>
<feature type="domain" description="Zn(2)-C6 fungal-type" evidence="9">
    <location>
        <begin position="35"/>
        <end position="66"/>
    </location>
</feature>
<dbReference type="InterPro" id="IPR007219">
    <property type="entry name" value="XnlR_reg_dom"/>
</dbReference>
<evidence type="ECO:0000259" key="9">
    <source>
        <dbReference type="PROSITE" id="PS50048"/>
    </source>
</evidence>
<gene>
    <name evidence="11" type="ORF">B0A54_11527</name>
    <name evidence="10" type="ORF">LTR91_002041</name>
</gene>
<comment type="subcellular location">
    <subcellularLocation>
        <location evidence="1">Nucleus</location>
    </subcellularLocation>
</comment>
<feature type="region of interest" description="Disordered" evidence="8">
    <location>
        <begin position="622"/>
        <end position="655"/>
    </location>
</feature>
<keyword evidence="13" id="KW-1185">Reference proteome</keyword>
<keyword evidence="2" id="KW-0479">Metal-binding</keyword>
<dbReference type="CDD" id="cd12148">
    <property type="entry name" value="fungal_TF_MHR"/>
    <property type="match status" value="1"/>
</dbReference>
<accession>A0A4V6WK25</accession>
<evidence type="ECO:0000256" key="7">
    <source>
        <dbReference type="ARBA" id="ARBA00023242"/>
    </source>
</evidence>
<evidence type="ECO:0000256" key="4">
    <source>
        <dbReference type="ARBA" id="ARBA00023015"/>
    </source>
</evidence>
<evidence type="ECO:0000256" key="1">
    <source>
        <dbReference type="ARBA" id="ARBA00004123"/>
    </source>
</evidence>
<dbReference type="EMBL" id="NAJP01000051">
    <property type="protein sequence ID" value="TKA37569.1"/>
    <property type="molecule type" value="Genomic_DNA"/>
</dbReference>
<dbReference type="GO" id="GO:0003677">
    <property type="term" value="F:DNA binding"/>
    <property type="evidence" value="ECO:0007669"/>
    <property type="project" value="UniProtKB-KW"/>
</dbReference>
<feature type="compositionally biased region" description="Polar residues" evidence="8">
    <location>
        <begin position="633"/>
        <end position="644"/>
    </location>
</feature>
<evidence type="ECO:0000313" key="12">
    <source>
        <dbReference type="Proteomes" id="UP000310066"/>
    </source>
</evidence>
<keyword evidence="6" id="KW-0804">Transcription</keyword>
<evidence type="ECO:0000313" key="10">
    <source>
        <dbReference type="EMBL" id="KAK1011570.1"/>
    </source>
</evidence>
<dbReference type="PROSITE" id="PS50048">
    <property type="entry name" value="ZN2_CY6_FUNGAL_2"/>
    <property type="match status" value="1"/>
</dbReference>
<evidence type="ECO:0000313" key="11">
    <source>
        <dbReference type="EMBL" id="TKA37569.1"/>
    </source>
</evidence>